<feature type="transmembrane region" description="Helical" evidence="1">
    <location>
        <begin position="337"/>
        <end position="359"/>
    </location>
</feature>
<sequence length="383" mass="44816">MENIDKNNINTNAYKNIIKNFNIVIGISFILLISSIYIIPIFSINIPKINSDTNLALLETVLSENFIFYIKIFFSFLIPLTFFIFTFLFVLNPISVKSILISFVLIFLTAIYLYNLQYEVLLNPLENIKSIINLIVHIIAANFIMLFISALSYIKYNIKKLNNLYDFYTMIAEIIIWSFLIFFIILLIIGTVFTLLYFNDKIDIKILIKYLLKNNLKNLKILLSIFTIITTLVIYFSFIIYNKMPNTKLSINISRTLSSFISAASILIIIYNLSNNHNILLYACIIFQALSIINMFLFRIDKEYKLITQIIYIISNAVGIIFSVFCLKNYVSVFSDIFVIIFNIIIIVNYIHNIIAAIIKKYRNFIFTYNYIYVIFFIIILFN</sequence>
<proteinExistence type="predicted"/>
<evidence type="ECO:0000256" key="1">
    <source>
        <dbReference type="SAM" id="Phobius"/>
    </source>
</evidence>
<dbReference type="TCDB" id="9.B.14.4.1">
    <property type="family name" value="the putative heme handling protein (hhp) family"/>
</dbReference>
<feature type="transmembrane region" description="Helical" evidence="1">
    <location>
        <begin position="134"/>
        <end position="154"/>
    </location>
</feature>
<feature type="transmembrane region" description="Helical" evidence="1">
    <location>
        <begin position="279"/>
        <end position="298"/>
    </location>
</feature>
<feature type="transmembrane region" description="Helical" evidence="1">
    <location>
        <begin position="218"/>
        <end position="241"/>
    </location>
</feature>
<gene>
    <name evidence="2" type="ordered locus">Bmur_0491</name>
</gene>
<name>D5U6M8_BRAM5</name>
<keyword evidence="1" id="KW-1133">Transmembrane helix</keyword>
<feature type="transmembrane region" description="Helical" evidence="1">
    <location>
        <begin position="98"/>
        <end position="114"/>
    </location>
</feature>
<keyword evidence="1" id="KW-0812">Transmembrane</keyword>
<feature type="transmembrane region" description="Helical" evidence="1">
    <location>
        <begin position="366"/>
        <end position="382"/>
    </location>
</feature>
<feature type="transmembrane region" description="Helical" evidence="1">
    <location>
        <begin position="21"/>
        <end position="46"/>
    </location>
</feature>
<feature type="transmembrane region" description="Helical" evidence="1">
    <location>
        <begin position="310"/>
        <end position="331"/>
    </location>
</feature>
<dbReference type="OrthoDB" id="308223at2"/>
<feature type="transmembrane region" description="Helical" evidence="1">
    <location>
        <begin position="66"/>
        <end position="91"/>
    </location>
</feature>
<dbReference type="EMBL" id="CP001959">
    <property type="protein sequence ID" value="ADG70594.1"/>
    <property type="molecule type" value="Genomic_DNA"/>
</dbReference>
<dbReference type="KEGG" id="brm:Bmur_0491"/>
<dbReference type="Proteomes" id="UP000001915">
    <property type="component" value="Chromosome"/>
</dbReference>
<organism evidence="2 3">
    <name type="scientific">Brachyspira murdochii (strain ATCC 51284 / DSM 12563 / 56-150)</name>
    <name type="common">Serpulina murdochii</name>
    <dbReference type="NCBI Taxonomy" id="526224"/>
    <lineage>
        <taxon>Bacteria</taxon>
        <taxon>Pseudomonadati</taxon>
        <taxon>Spirochaetota</taxon>
        <taxon>Spirochaetia</taxon>
        <taxon>Brachyspirales</taxon>
        <taxon>Brachyspiraceae</taxon>
        <taxon>Brachyspira</taxon>
    </lineage>
</organism>
<dbReference type="HOGENOM" id="CLU_753713_0_0_12"/>
<dbReference type="STRING" id="526224.Bmur_0491"/>
<protein>
    <submittedName>
        <fullName evidence="2">Uncharacterized protein</fullName>
    </submittedName>
</protein>
<keyword evidence="1" id="KW-0472">Membrane</keyword>
<dbReference type="AlphaFoldDB" id="D5U6M8"/>
<evidence type="ECO:0000313" key="3">
    <source>
        <dbReference type="Proteomes" id="UP000001915"/>
    </source>
</evidence>
<feature type="transmembrane region" description="Helical" evidence="1">
    <location>
        <begin position="174"/>
        <end position="198"/>
    </location>
</feature>
<accession>D5U6M8</accession>
<evidence type="ECO:0000313" key="2">
    <source>
        <dbReference type="EMBL" id="ADG70594.1"/>
    </source>
</evidence>
<reference evidence="2 3" key="1">
    <citation type="journal article" date="2010" name="Stand. Genomic Sci.">
        <title>Complete genome sequence of Brachyspira murdochii type strain (56-150).</title>
        <authorList>
            <person name="Pati A."/>
            <person name="Sikorski J."/>
            <person name="Gronow S."/>
            <person name="Munk C."/>
            <person name="Lapidus A."/>
            <person name="Copeland A."/>
            <person name="Glavina Del Tio T."/>
            <person name="Nolan M."/>
            <person name="Lucas S."/>
            <person name="Chen F."/>
            <person name="Tice H."/>
            <person name="Cheng J.F."/>
            <person name="Han C."/>
            <person name="Detter J.C."/>
            <person name="Bruce D."/>
            <person name="Tapia R."/>
            <person name="Goodwin L."/>
            <person name="Pitluck S."/>
            <person name="Liolios K."/>
            <person name="Ivanova N."/>
            <person name="Mavromatis K."/>
            <person name="Mikhailova N."/>
            <person name="Chen A."/>
            <person name="Palaniappan K."/>
            <person name="Land M."/>
            <person name="Hauser L."/>
            <person name="Chang Y.J."/>
            <person name="Jeffries C.D."/>
            <person name="Spring S."/>
            <person name="Rohde M."/>
            <person name="Goker M."/>
            <person name="Bristow J."/>
            <person name="Eisen J.A."/>
            <person name="Markowitz V."/>
            <person name="Hugenholtz P."/>
            <person name="Kyrpides N.C."/>
            <person name="Klenk H.P."/>
        </authorList>
    </citation>
    <scope>NUCLEOTIDE SEQUENCE [LARGE SCALE GENOMIC DNA]</scope>
    <source>
        <strain evidence="3">ATCC 51284 / DSM 12563 / 56-150</strain>
    </source>
</reference>
<feature type="transmembrane region" description="Helical" evidence="1">
    <location>
        <begin position="253"/>
        <end position="273"/>
    </location>
</feature>
<dbReference type="RefSeq" id="WP_013113020.1">
    <property type="nucleotide sequence ID" value="NC_014150.1"/>
</dbReference>